<reference evidence="2" key="1">
    <citation type="submission" date="2020-06" db="EMBL/GenBank/DDBJ databases">
        <title>Draft genome of Bugula neritina, a colonial animal packing powerful symbionts and potential medicines.</title>
        <authorList>
            <person name="Rayko M."/>
        </authorList>
    </citation>
    <scope>NUCLEOTIDE SEQUENCE [LARGE SCALE GENOMIC DNA]</scope>
    <source>
        <strain evidence="2">Kwan_BN1</strain>
    </source>
</reference>
<accession>A0A7J7IR81</accession>
<comment type="caution">
    <text evidence="2">The sequence shown here is derived from an EMBL/GenBank/DDBJ whole genome shotgun (WGS) entry which is preliminary data.</text>
</comment>
<dbReference type="InterPro" id="IPR050486">
    <property type="entry name" value="Mannose-1P_guanyltransferase"/>
</dbReference>
<dbReference type="Proteomes" id="UP000593567">
    <property type="component" value="Unassembled WGS sequence"/>
</dbReference>
<feature type="transmembrane region" description="Helical" evidence="1">
    <location>
        <begin position="12"/>
        <end position="31"/>
    </location>
</feature>
<keyword evidence="1" id="KW-1133">Transmembrane helix</keyword>
<evidence type="ECO:0000313" key="2">
    <source>
        <dbReference type="EMBL" id="KAF6016400.1"/>
    </source>
</evidence>
<proteinExistence type="predicted"/>
<dbReference type="AlphaFoldDB" id="A0A7J7IR81"/>
<dbReference type="EMBL" id="VXIV02003545">
    <property type="protein sequence ID" value="KAF6016400.1"/>
    <property type="molecule type" value="Genomic_DNA"/>
</dbReference>
<keyword evidence="3" id="KW-1185">Reference proteome</keyword>
<gene>
    <name evidence="2" type="ORF">EB796_025284</name>
</gene>
<keyword evidence="1" id="KW-0472">Membrane</keyword>
<dbReference type="InterPro" id="IPR011004">
    <property type="entry name" value="Trimer_LpxA-like_sf"/>
</dbReference>
<dbReference type="Gene3D" id="2.160.10.10">
    <property type="entry name" value="Hexapeptide repeat proteins"/>
    <property type="match status" value="1"/>
</dbReference>
<protein>
    <submittedName>
        <fullName evidence="2">Uncharacterized protein</fullName>
    </submittedName>
</protein>
<name>A0A7J7IR81_BUGNE</name>
<sequence length="224" mass="24529">MSASNSTMCQLVDLSVKVIFVFLCILLYKVFHFLSFESILPPTYRNESISLEHNILTQLASSDKLFVYHTSAFWSQIKSAAATIYANRQYLKIYRKQNPDLLCESSDLGPRIIGDVYIHKTAQVDPTAVIGPNVSVGKGAIIGAGWDSSVGAYTRVEGTPNDPNPDKPFSKIEVKGLFNDKGQLNPSITTIGSRVQVPAEILILNTIVLPNKGISGSEVNKIIL</sequence>
<dbReference type="PANTHER" id="PTHR22572">
    <property type="entry name" value="SUGAR-1-PHOSPHATE GUANYL TRANSFERASE"/>
    <property type="match status" value="1"/>
</dbReference>
<evidence type="ECO:0000256" key="1">
    <source>
        <dbReference type="SAM" id="Phobius"/>
    </source>
</evidence>
<evidence type="ECO:0000313" key="3">
    <source>
        <dbReference type="Proteomes" id="UP000593567"/>
    </source>
</evidence>
<dbReference type="SUPFAM" id="SSF51161">
    <property type="entry name" value="Trimeric LpxA-like enzymes"/>
    <property type="match status" value="1"/>
</dbReference>
<dbReference type="OrthoDB" id="6256023at2759"/>
<organism evidence="2 3">
    <name type="scientific">Bugula neritina</name>
    <name type="common">Brown bryozoan</name>
    <name type="synonym">Sertularia neritina</name>
    <dbReference type="NCBI Taxonomy" id="10212"/>
    <lineage>
        <taxon>Eukaryota</taxon>
        <taxon>Metazoa</taxon>
        <taxon>Spiralia</taxon>
        <taxon>Lophotrochozoa</taxon>
        <taxon>Bryozoa</taxon>
        <taxon>Gymnolaemata</taxon>
        <taxon>Cheilostomatida</taxon>
        <taxon>Flustrina</taxon>
        <taxon>Buguloidea</taxon>
        <taxon>Bugulidae</taxon>
        <taxon>Bugula</taxon>
    </lineage>
</organism>
<keyword evidence="1" id="KW-0812">Transmembrane</keyword>